<evidence type="ECO:0000313" key="1">
    <source>
        <dbReference type="EMBL" id="MDF0590862.1"/>
    </source>
</evidence>
<dbReference type="RefSeq" id="WP_316966606.1">
    <property type="nucleotide sequence ID" value="NZ_JARFPK010000021.1"/>
</dbReference>
<proteinExistence type="predicted"/>
<comment type="caution">
    <text evidence="1">The sequence shown here is derived from an EMBL/GenBank/DDBJ whole genome shotgun (WGS) entry which is preliminary data.</text>
</comment>
<name>A0ABT5X8F1_9EURY</name>
<dbReference type="Proteomes" id="UP001220010">
    <property type="component" value="Unassembled WGS sequence"/>
</dbReference>
<reference evidence="1 2" key="1">
    <citation type="submission" date="2023-03" db="EMBL/GenBank/DDBJ databases">
        <title>WGS of Methanotrichaceae archaeon Mx.</title>
        <authorList>
            <person name="Sorokin D.Y."/>
            <person name="Merkel A.Y."/>
        </authorList>
    </citation>
    <scope>NUCLEOTIDE SEQUENCE [LARGE SCALE GENOMIC DNA]</scope>
    <source>
        <strain evidence="1 2">Mx</strain>
    </source>
</reference>
<accession>A0ABT5X8F1</accession>
<protein>
    <submittedName>
        <fullName evidence="1">Uncharacterized protein</fullName>
    </submittedName>
</protein>
<dbReference type="EMBL" id="JARFPK010000021">
    <property type="protein sequence ID" value="MDF0590862.1"/>
    <property type="molecule type" value="Genomic_DNA"/>
</dbReference>
<keyword evidence="2" id="KW-1185">Reference proteome</keyword>
<sequence length="103" mass="11913">MEEDDLYDLETFLRAAGFEDDEVLQVTYELAAYRSIPGTTLRRYLLRVLNSVEGGCRREFLKGVIVGTAIHEAVLDRDVEAEIDAIVDRRLDEILRDLQIERR</sequence>
<evidence type="ECO:0000313" key="2">
    <source>
        <dbReference type="Proteomes" id="UP001220010"/>
    </source>
</evidence>
<organism evidence="1 2">
    <name type="scientific">Candidatus Methanocrinis natronophilus</name>
    <dbReference type="NCBI Taxonomy" id="3033396"/>
    <lineage>
        <taxon>Archaea</taxon>
        <taxon>Methanobacteriati</taxon>
        <taxon>Methanobacteriota</taxon>
        <taxon>Stenosarchaea group</taxon>
        <taxon>Methanomicrobia</taxon>
        <taxon>Methanotrichales</taxon>
        <taxon>Methanotrichaceae</taxon>
        <taxon>Methanocrinis</taxon>
    </lineage>
</organism>
<gene>
    <name evidence="1" type="ORF">P0O15_06730</name>
</gene>